<dbReference type="SUPFAM" id="SSF52540">
    <property type="entry name" value="P-loop containing nucleoside triphosphate hydrolases"/>
    <property type="match status" value="2"/>
</dbReference>
<keyword evidence="3" id="KW-0347">Helicase</keyword>
<dbReference type="Proteomes" id="UP000565262">
    <property type="component" value="Unassembled WGS sequence"/>
</dbReference>
<dbReference type="Pfam" id="PF13643">
    <property type="entry name" value="DUF4145"/>
    <property type="match status" value="1"/>
</dbReference>
<dbReference type="Pfam" id="PF04851">
    <property type="entry name" value="ResIII"/>
    <property type="match status" value="1"/>
</dbReference>
<dbReference type="GO" id="GO:0005829">
    <property type="term" value="C:cytosol"/>
    <property type="evidence" value="ECO:0007669"/>
    <property type="project" value="TreeGrafter"/>
</dbReference>
<dbReference type="InterPro" id="IPR014001">
    <property type="entry name" value="Helicase_ATP-bd"/>
</dbReference>
<dbReference type="InterPro" id="IPR013670">
    <property type="entry name" value="EcoEI_R_C_dom"/>
</dbReference>
<dbReference type="InterPro" id="IPR006935">
    <property type="entry name" value="Helicase/UvrB_N"/>
</dbReference>
<organism evidence="3 4">
    <name type="scientific">Oceanospirillum sediminis</name>
    <dbReference type="NCBI Taxonomy" id="2760088"/>
    <lineage>
        <taxon>Bacteria</taxon>
        <taxon>Pseudomonadati</taxon>
        <taxon>Pseudomonadota</taxon>
        <taxon>Gammaproteobacteria</taxon>
        <taxon>Oceanospirillales</taxon>
        <taxon>Oceanospirillaceae</taxon>
        <taxon>Oceanospirillum</taxon>
    </lineage>
</organism>
<dbReference type="CDD" id="cd18032">
    <property type="entry name" value="DEXHc_RE_I_III_res"/>
    <property type="match status" value="1"/>
</dbReference>
<dbReference type="PROSITE" id="PS51192">
    <property type="entry name" value="HELICASE_ATP_BIND_1"/>
    <property type="match status" value="1"/>
</dbReference>
<name>A0A839IW06_9GAMM</name>
<evidence type="ECO:0000313" key="4">
    <source>
        <dbReference type="Proteomes" id="UP000565262"/>
    </source>
</evidence>
<dbReference type="SMART" id="SM00487">
    <property type="entry name" value="DEXDc"/>
    <property type="match status" value="1"/>
</dbReference>
<dbReference type="GO" id="GO:0005524">
    <property type="term" value="F:ATP binding"/>
    <property type="evidence" value="ECO:0007669"/>
    <property type="project" value="UniProtKB-KW"/>
</dbReference>
<feature type="coiled-coil region" evidence="1">
    <location>
        <begin position="148"/>
        <end position="185"/>
    </location>
</feature>
<gene>
    <name evidence="3" type="ORF">H4O21_18695</name>
</gene>
<dbReference type="GO" id="GO:0003677">
    <property type="term" value="F:DNA binding"/>
    <property type="evidence" value="ECO:0007669"/>
    <property type="project" value="UniProtKB-KW"/>
</dbReference>
<dbReference type="PANTHER" id="PTHR47396:SF1">
    <property type="entry name" value="ATP-DEPENDENT HELICASE IRC3-RELATED"/>
    <property type="match status" value="1"/>
</dbReference>
<dbReference type="InterPro" id="IPR001650">
    <property type="entry name" value="Helicase_C-like"/>
</dbReference>
<dbReference type="InterPro" id="IPR027417">
    <property type="entry name" value="P-loop_NTPase"/>
</dbReference>
<dbReference type="EMBL" id="JACJFM010000032">
    <property type="protein sequence ID" value="MBB1488639.1"/>
    <property type="molecule type" value="Genomic_DNA"/>
</dbReference>
<keyword evidence="3" id="KW-0547">Nucleotide-binding</keyword>
<keyword evidence="3" id="KW-0378">Hydrolase</keyword>
<dbReference type="Pfam" id="PF00271">
    <property type="entry name" value="Helicase_C"/>
    <property type="match status" value="1"/>
</dbReference>
<dbReference type="Gene3D" id="3.40.50.300">
    <property type="entry name" value="P-loop containing nucleotide triphosphate hydrolases"/>
    <property type="match status" value="2"/>
</dbReference>
<sequence>MSRIEFMISQNFEYLRPHWPDLASLCAYAEQYVHSDPQSALVKLRCYAEKLTGEVYRLFQLPTLANDKFLDRLNNQYFCDIASSGVLDKLHAIRRAGNRAAHEGRFNKGDSPWLLQEAHHLGCWLLLTTGKGDTSDISPFILPEVVKKTADSTQTRQLEKALKELEEAKAAEQKALAENARLKHQVDTSVARQASEKARSRIDLNEAQTRRRLIDTELYARGWDIDLVDGKNTDQVTLEEPVEGQPTPTGVGYCDYVLWGDDGKPLAVIEAKRALENINTGREQAVLYADALEKKYGQRPVIFYTNGHDIRILDDAQGYRPRRLYSFYSKESLEYLIRQRRTRKALCRTPVDHTIAGRTYQIESITRVCERFEKFYRKALVVQATGTGKTRVSIALSKRMIEAGWTKRILFLCDRKELRKQAAAAYNSFMSEPLYVVGKSKAADRTNARLFIATYPGMMKIMEEFDPGYFDLIIADESHRSIYNVYGDLFKYFDALQLGLTATPVEMISRSTSDMFGCDYKMPTANYPLEQAIEDRNLVPFKVVSHTTQFLREGINEKSLSDEQMAQLEEQGIDPNELDFSSAEIDKAVFNKDTNRHILRNLMEKGLRLGDGQTLGKSIIFARNIQHAELLADLFDEMYPEQGVNFCRVIHSRYERAEELIDNFKLTDNSDAQITIAVSVDMLDTGIDVPEILNLVMARPIRSKVKFWQMIGRGTRLCDNLYGPDQHKEKFLIFDHWDNFEYFEQDPDEDDGRQSKSVGQKLFEGRVRLAEEALKQGKLDVFEQVLLLIKDDIDQLNDKSIAVKDQWQYKHALSQMEVLKQFTPQTRQQLLEIIAPLMQWRDIRGQGEAMKWDLELVNAQFAHLTQAPELEQCRLQITTRVRQLSMHLNEVRAKADAIQQVQDDYYWNGLSVARLENTRQALRPVIHLRDTGAKVPPMPVNIIDVIEDNQAVYKEERKTNIRTVDYEIYRQEVEKTLTPLFETTPVLQKIRSGEAISEQELDTLNALVHESKSRIDLKLLKEFFPDSAVGVDQLLRTIVGLDARAVEDKFTAFVQTHHIHLNSLQQRFLDLLKREICRRGEITVADLYDHPFQSLHDDGIDGLFRDEQASLIAGFVAQFTVPAGQGRNNVEVTEPA</sequence>
<feature type="domain" description="Helicase ATP-binding" evidence="2">
    <location>
        <begin position="370"/>
        <end position="522"/>
    </location>
</feature>
<dbReference type="AlphaFoldDB" id="A0A839IW06"/>
<dbReference type="GO" id="GO:0009307">
    <property type="term" value="P:DNA restriction-modification system"/>
    <property type="evidence" value="ECO:0007669"/>
    <property type="project" value="UniProtKB-KW"/>
</dbReference>
<proteinExistence type="predicted"/>
<dbReference type="InterPro" id="IPR050742">
    <property type="entry name" value="Helicase_Restrict-Modif_Enz"/>
</dbReference>
<dbReference type="PANTHER" id="PTHR47396">
    <property type="entry name" value="TYPE I RESTRICTION ENZYME ECOKI R PROTEIN"/>
    <property type="match status" value="1"/>
</dbReference>
<dbReference type="Pfam" id="PF04313">
    <property type="entry name" value="HSDR_N"/>
    <property type="match status" value="1"/>
</dbReference>
<comment type="caution">
    <text evidence="3">The sequence shown here is derived from an EMBL/GenBank/DDBJ whole genome shotgun (WGS) entry which is preliminary data.</text>
</comment>
<dbReference type="Gene3D" id="3.90.1570.30">
    <property type="match status" value="1"/>
</dbReference>
<dbReference type="CDD" id="cd18799">
    <property type="entry name" value="SF2_C_EcoAI-like"/>
    <property type="match status" value="1"/>
</dbReference>
<keyword evidence="1" id="KW-0175">Coiled coil</keyword>
<reference evidence="3 4" key="1">
    <citation type="submission" date="2020-08" db="EMBL/GenBank/DDBJ databases">
        <title>Oceanospirillum sp. nov. isolated from marine sediment.</title>
        <authorList>
            <person name="Ji X."/>
        </authorList>
    </citation>
    <scope>NUCLEOTIDE SEQUENCE [LARGE SCALE GENOMIC DNA]</scope>
    <source>
        <strain evidence="3 4">D5</strain>
    </source>
</reference>
<accession>A0A839IW06</accession>
<protein>
    <submittedName>
        <fullName evidence="3">DEAD/DEAH box helicase family protein</fullName>
    </submittedName>
</protein>
<dbReference type="GO" id="GO:0004386">
    <property type="term" value="F:helicase activity"/>
    <property type="evidence" value="ECO:0007669"/>
    <property type="project" value="UniProtKB-KW"/>
</dbReference>
<dbReference type="GO" id="GO:0009035">
    <property type="term" value="F:type I site-specific deoxyribonuclease activity"/>
    <property type="evidence" value="ECO:0007669"/>
    <property type="project" value="UniProtKB-EC"/>
</dbReference>
<evidence type="ECO:0000313" key="3">
    <source>
        <dbReference type="EMBL" id="MBB1488639.1"/>
    </source>
</evidence>
<evidence type="ECO:0000259" key="2">
    <source>
        <dbReference type="PROSITE" id="PS51192"/>
    </source>
</evidence>
<keyword evidence="4" id="KW-1185">Reference proteome</keyword>
<evidence type="ECO:0000256" key="1">
    <source>
        <dbReference type="SAM" id="Coils"/>
    </source>
</evidence>
<keyword evidence="3" id="KW-0067">ATP-binding</keyword>
<dbReference type="InterPro" id="IPR007409">
    <property type="entry name" value="Restrct_endonuc_type1_HsdR_N"/>
</dbReference>
<dbReference type="InterPro" id="IPR025285">
    <property type="entry name" value="DUF4145"/>
</dbReference>
<dbReference type="Pfam" id="PF08463">
    <property type="entry name" value="EcoEI_R_C"/>
    <property type="match status" value="1"/>
</dbReference>